<evidence type="ECO:0000256" key="7">
    <source>
        <dbReference type="SAM" id="Phobius"/>
    </source>
</evidence>
<evidence type="ECO:0000256" key="4">
    <source>
        <dbReference type="ARBA" id="ARBA00022989"/>
    </source>
</evidence>
<dbReference type="EMBL" id="BJUS01000009">
    <property type="protein sequence ID" value="GEK72655.1"/>
    <property type="molecule type" value="Genomic_DNA"/>
</dbReference>
<feature type="domain" description="EamA" evidence="8">
    <location>
        <begin position="10"/>
        <end position="141"/>
    </location>
</feature>
<comment type="caution">
    <text evidence="9">The sequence shown here is derived from an EMBL/GenBank/DDBJ whole genome shotgun (WGS) entry which is preliminary data.</text>
</comment>
<proteinExistence type="inferred from homology"/>
<evidence type="ECO:0000259" key="8">
    <source>
        <dbReference type="Pfam" id="PF00892"/>
    </source>
</evidence>
<keyword evidence="10" id="KW-1185">Reference proteome</keyword>
<feature type="transmembrane region" description="Helical" evidence="7">
    <location>
        <begin position="39"/>
        <end position="57"/>
    </location>
</feature>
<feature type="domain" description="EamA" evidence="8">
    <location>
        <begin position="152"/>
        <end position="284"/>
    </location>
</feature>
<evidence type="ECO:0000256" key="1">
    <source>
        <dbReference type="ARBA" id="ARBA00004141"/>
    </source>
</evidence>
<feature type="transmembrane region" description="Helical" evidence="7">
    <location>
        <begin position="128"/>
        <end position="146"/>
    </location>
</feature>
<feature type="transmembrane region" description="Helical" evidence="7">
    <location>
        <begin position="152"/>
        <end position="173"/>
    </location>
</feature>
<feature type="transmembrane region" description="Helical" evidence="7">
    <location>
        <begin position="69"/>
        <end position="91"/>
    </location>
</feature>
<dbReference type="InterPro" id="IPR037185">
    <property type="entry name" value="EmrE-like"/>
</dbReference>
<feature type="transmembrane region" description="Helical" evidence="7">
    <location>
        <begin position="185"/>
        <end position="207"/>
    </location>
</feature>
<gene>
    <name evidence="9" type="ORF">HHA04nite_11990</name>
</gene>
<dbReference type="InterPro" id="IPR000620">
    <property type="entry name" value="EamA_dom"/>
</dbReference>
<dbReference type="Proteomes" id="UP000321121">
    <property type="component" value="Unassembled WGS sequence"/>
</dbReference>
<feature type="transmembrane region" description="Helical" evidence="7">
    <location>
        <begin position="267"/>
        <end position="285"/>
    </location>
</feature>
<evidence type="ECO:0000256" key="6">
    <source>
        <dbReference type="SAM" id="MobiDB-lite"/>
    </source>
</evidence>
<evidence type="ECO:0000256" key="2">
    <source>
        <dbReference type="ARBA" id="ARBA00007362"/>
    </source>
</evidence>
<dbReference type="PANTHER" id="PTHR32322">
    <property type="entry name" value="INNER MEMBRANE TRANSPORTER"/>
    <property type="match status" value="1"/>
</dbReference>
<name>A0ABQ0U2X5_9GAMM</name>
<feature type="region of interest" description="Disordered" evidence="6">
    <location>
        <begin position="309"/>
        <end position="329"/>
    </location>
</feature>
<keyword evidence="3 7" id="KW-0812">Transmembrane</keyword>
<dbReference type="Pfam" id="PF00892">
    <property type="entry name" value="EamA"/>
    <property type="match status" value="2"/>
</dbReference>
<feature type="transmembrane region" description="Helical" evidence="7">
    <location>
        <begin position="12"/>
        <end position="33"/>
    </location>
</feature>
<dbReference type="PANTHER" id="PTHR32322:SF2">
    <property type="entry name" value="EAMA DOMAIN-CONTAINING PROTEIN"/>
    <property type="match status" value="1"/>
</dbReference>
<organism evidence="9 10">
    <name type="scientific">Halomonas halophila</name>
    <dbReference type="NCBI Taxonomy" id="29573"/>
    <lineage>
        <taxon>Bacteria</taxon>
        <taxon>Pseudomonadati</taxon>
        <taxon>Pseudomonadota</taxon>
        <taxon>Gammaproteobacteria</taxon>
        <taxon>Oceanospirillales</taxon>
        <taxon>Halomonadaceae</taxon>
        <taxon>Halomonas</taxon>
    </lineage>
</organism>
<reference evidence="9 10" key="1">
    <citation type="submission" date="2019-07" db="EMBL/GenBank/DDBJ databases">
        <title>Whole genome shotgun sequence of Halomonas halophila NBRC 102604.</title>
        <authorList>
            <person name="Hosoyama A."/>
            <person name="Uohara A."/>
            <person name="Ohji S."/>
            <person name="Ichikawa N."/>
        </authorList>
    </citation>
    <scope>NUCLEOTIDE SEQUENCE [LARGE SCALE GENOMIC DNA]</scope>
    <source>
        <strain evidence="9 10">NBRC 102604</strain>
    </source>
</reference>
<sequence>MWSRLPFRLRGYLITMMGVLFLSPDALLVKATTVDIATFMFWRGLLLGLTLLGLAWWRYGRELPAAVKACGPAAWWCPLAFAGSAWAFVIANRLTSAGNVLVMMNLAPLVAALIGWWVFGERLRRQTWVVIVVCVAGACLMASGEIGVGSPLGLAVALIVPLCIAINTTVASAQKSQSRRGVDTTVILPLGCLAMMLPGALLGGVQLPSAVDMQYLLAMGVLLTVAYFGIQTGPRYLPGAEVSLVMLLETLVGTLLVWVWVGEVPTVAAFIGGGVIVAAMLISTLRDLRRQREKVAAGAPDSRELLEEAAVEPSVGSLGEGQGEGAGPR</sequence>
<accession>A0ABQ0U2X5</accession>
<evidence type="ECO:0000313" key="10">
    <source>
        <dbReference type="Proteomes" id="UP000321121"/>
    </source>
</evidence>
<evidence type="ECO:0000313" key="9">
    <source>
        <dbReference type="EMBL" id="GEK72655.1"/>
    </source>
</evidence>
<keyword evidence="5 7" id="KW-0472">Membrane</keyword>
<feature type="transmembrane region" description="Helical" evidence="7">
    <location>
        <begin position="242"/>
        <end position="261"/>
    </location>
</feature>
<dbReference type="SUPFAM" id="SSF103481">
    <property type="entry name" value="Multidrug resistance efflux transporter EmrE"/>
    <property type="match status" value="2"/>
</dbReference>
<evidence type="ECO:0000256" key="5">
    <source>
        <dbReference type="ARBA" id="ARBA00023136"/>
    </source>
</evidence>
<feature type="compositionally biased region" description="Gly residues" evidence="6">
    <location>
        <begin position="318"/>
        <end position="329"/>
    </location>
</feature>
<protein>
    <submittedName>
        <fullName evidence="9">Membrane protein</fullName>
    </submittedName>
</protein>
<keyword evidence="4 7" id="KW-1133">Transmembrane helix</keyword>
<comment type="subcellular location">
    <subcellularLocation>
        <location evidence="1">Membrane</location>
        <topology evidence="1">Multi-pass membrane protein</topology>
    </subcellularLocation>
</comment>
<dbReference type="InterPro" id="IPR050638">
    <property type="entry name" value="AA-Vitamin_Transporters"/>
</dbReference>
<comment type="similarity">
    <text evidence="2">Belongs to the EamA transporter family.</text>
</comment>
<evidence type="ECO:0000256" key="3">
    <source>
        <dbReference type="ARBA" id="ARBA00022692"/>
    </source>
</evidence>
<dbReference type="RefSeq" id="WP_186810059.1">
    <property type="nucleotide sequence ID" value="NZ_BJUS01000009.1"/>
</dbReference>
<feature type="transmembrane region" description="Helical" evidence="7">
    <location>
        <begin position="97"/>
        <end position="119"/>
    </location>
</feature>
<feature type="transmembrane region" description="Helical" evidence="7">
    <location>
        <begin position="213"/>
        <end position="230"/>
    </location>
</feature>